<keyword evidence="4" id="KW-0472">Membrane</keyword>
<sequence length="316" mass="34696">MEPLLTIQVVGWNSAVALAGTLRALKHLPAGAADIRYIDNGSTDGSVALVRRTLAVADIIALPVNRGFAGGHNAGFACCRTPFVMVLNPDAALVWPGVQRLLEAFVDARVGAVQGKLYRQQRGEASAMLPVFDSAGIVMTRTLNGIDRGAGVADRGQYEEPAELAAVTGAAGIYRLQALREAAYGGLEVFDEKFWAYKEDVDLGWRLRLAGWRVVYLPVLTAYHTRAVGPQTAAAWSWQPQRLLARLRDRRTALSLRNWVWMLTKNMTFRTAPVYAAAAGVRLLAFAVITMVYWPLLPAWAETLRGIPAMLRRRIR</sequence>
<dbReference type="PANTHER" id="PTHR43179:SF12">
    <property type="entry name" value="GALACTOFURANOSYLTRANSFERASE GLFT2"/>
    <property type="match status" value="1"/>
</dbReference>
<keyword evidence="2" id="KW-0328">Glycosyltransferase</keyword>
<protein>
    <recommendedName>
        <fullName evidence="5">Glycosyltransferase 2-like domain-containing protein</fullName>
    </recommendedName>
</protein>
<evidence type="ECO:0000256" key="1">
    <source>
        <dbReference type="ARBA" id="ARBA00006739"/>
    </source>
</evidence>
<reference evidence="7" key="1">
    <citation type="submission" date="2017-09" db="EMBL/GenBank/DDBJ databases">
        <title>Depth-based differentiation of microbial function through sediment-hosted aquifers and enrichment of novel symbionts in the deep terrestrial subsurface.</title>
        <authorList>
            <person name="Probst A.J."/>
            <person name="Ladd B."/>
            <person name="Jarett J.K."/>
            <person name="Geller-Mcgrath D.E."/>
            <person name="Sieber C.M.K."/>
            <person name="Emerson J.B."/>
            <person name="Anantharaman K."/>
            <person name="Thomas B.C."/>
            <person name="Malmstrom R."/>
            <person name="Stieglmeier M."/>
            <person name="Klingl A."/>
            <person name="Woyke T."/>
            <person name="Ryan C.M."/>
            <person name="Banfield J.F."/>
        </authorList>
    </citation>
    <scope>NUCLEOTIDE SEQUENCE [LARGE SCALE GENOMIC DNA]</scope>
</reference>
<evidence type="ECO:0000256" key="2">
    <source>
        <dbReference type="ARBA" id="ARBA00022676"/>
    </source>
</evidence>
<evidence type="ECO:0000256" key="3">
    <source>
        <dbReference type="ARBA" id="ARBA00022679"/>
    </source>
</evidence>
<comment type="similarity">
    <text evidence="1">Belongs to the glycosyltransferase 2 family.</text>
</comment>
<organism evidence="6 7">
    <name type="scientific">Candidatus Andersenbacteria bacterium CG10_big_fil_rev_8_21_14_0_10_54_11</name>
    <dbReference type="NCBI Taxonomy" id="1974485"/>
    <lineage>
        <taxon>Bacteria</taxon>
        <taxon>Candidatus Anderseniibacteriota</taxon>
    </lineage>
</organism>
<dbReference type="GO" id="GO:0016757">
    <property type="term" value="F:glycosyltransferase activity"/>
    <property type="evidence" value="ECO:0007669"/>
    <property type="project" value="UniProtKB-KW"/>
</dbReference>
<evidence type="ECO:0000313" key="7">
    <source>
        <dbReference type="Proteomes" id="UP000230731"/>
    </source>
</evidence>
<evidence type="ECO:0000313" key="6">
    <source>
        <dbReference type="EMBL" id="PIT97802.1"/>
    </source>
</evidence>
<keyword evidence="3" id="KW-0808">Transferase</keyword>
<dbReference type="InterPro" id="IPR001173">
    <property type="entry name" value="Glyco_trans_2-like"/>
</dbReference>
<comment type="caution">
    <text evidence="6">The sequence shown here is derived from an EMBL/GenBank/DDBJ whole genome shotgun (WGS) entry which is preliminary data.</text>
</comment>
<dbReference type="AlphaFoldDB" id="A0A2M6WYC6"/>
<dbReference type="SUPFAM" id="SSF53448">
    <property type="entry name" value="Nucleotide-diphospho-sugar transferases"/>
    <property type="match status" value="1"/>
</dbReference>
<dbReference type="Proteomes" id="UP000230731">
    <property type="component" value="Unassembled WGS sequence"/>
</dbReference>
<dbReference type="EMBL" id="PEZP01000043">
    <property type="protein sequence ID" value="PIT97802.1"/>
    <property type="molecule type" value="Genomic_DNA"/>
</dbReference>
<dbReference type="Pfam" id="PF00535">
    <property type="entry name" value="Glycos_transf_2"/>
    <property type="match status" value="1"/>
</dbReference>
<dbReference type="PANTHER" id="PTHR43179">
    <property type="entry name" value="RHAMNOSYLTRANSFERASE WBBL"/>
    <property type="match status" value="1"/>
</dbReference>
<name>A0A2M6WYC6_9BACT</name>
<accession>A0A2M6WYC6</accession>
<evidence type="ECO:0000256" key="4">
    <source>
        <dbReference type="SAM" id="Phobius"/>
    </source>
</evidence>
<dbReference type="InterPro" id="IPR029044">
    <property type="entry name" value="Nucleotide-diphossugar_trans"/>
</dbReference>
<evidence type="ECO:0000259" key="5">
    <source>
        <dbReference type="Pfam" id="PF00535"/>
    </source>
</evidence>
<feature type="transmembrane region" description="Helical" evidence="4">
    <location>
        <begin position="272"/>
        <end position="294"/>
    </location>
</feature>
<dbReference type="Gene3D" id="3.90.550.10">
    <property type="entry name" value="Spore Coat Polysaccharide Biosynthesis Protein SpsA, Chain A"/>
    <property type="match status" value="1"/>
</dbReference>
<gene>
    <name evidence="6" type="ORF">COT71_03855</name>
</gene>
<keyword evidence="4" id="KW-0812">Transmembrane</keyword>
<keyword evidence="4" id="KW-1133">Transmembrane helix</keyword>
<proteinExistence type="inferred from homology"/>
<feature type="domain" description="Glycosyltransferase 2-like" evidence="5">
    <location>
        <begin position="12"/>
        <end position="126"/>
    </location>
</feature>